<dbReference type="PANTHER" id="PTHR43649">
    <property type="entry name" value="ARABINOSE-BINDING PROTEIN-RELATED"/>
    <property type="match status" value="1"/>
</dbReference>
<dbReference type="AlphaFoldDB" id="A0A3B0BXS2"/>
<dbReference type="RefSeq" id="WP_120749833.1">
    <property type="nucleotide sequence ID" value="NZ_RBAH01000020.1"/>
</dbReference>
<feature type="chain" id="PRO_5039354889" evidence="6">
    <location>
        <begin position="22"/>
        <end position="444"/>
    </location>
</feature>
<dbReference type="EMBL" id="RBAH01000020">
    <property type="protein sequence ID" value="RKN77124.1"/>
    <property type="molecule type" value="Genomic_DNA"/>
</dbReference>
<dbReference type="Pfam" id="PF01547">
    <property type="entry name" value="SBP_bac_1"/>
    <property type="match status" value="1"/>
</dbReference>
<evidence type="ECO:0000256" key="1">
    <source>
        <dbReference type="ARBA" id="ARBA00022475"/>
    </source>
</evidence>
<keyword evidence="1" id="KW-1003">Cell membrane</keyword>
<evidence type="ECO:0000313" key="7">
    <source>
        <dbReference type="EMBL" id="RKN77124.1"/>
    </source>
</evidence>
<evidence type="ECO:0000256" key="5">
    <source>
        <dbReference type="ARBA" id="ARBA00023288"/>
    </source>
</evidence>
<protein>
    <submittedName>
        <fullName evidence="7">Extracellular solute-binding protein</fullName>
    </submittedName>
</protein>
<dbReference type="SUPFAM" id="SSF53850">
    <property type="entry name" value="Periplasmic binding protein-like II"/>
    <property type="match status" value="1"/>
</dbReference>
<evidence type="ECO:0000256" key="2">
    <source>
        <dbReference type="ARBA" id="ARBA00022729"/>
    </source>
</evidence>
<evidence type="ECO:0000256" key="6">
    <source>
        <dbReference type="SAM" id="SignalP"/>
    </source>
</evidence>
<dbReference type="PANTHER" id="PTHR43649:SF33">
    <property type="entry name" value="POLYGALACTURONAN_RHAMNOGALACTURONAN-BINDING PROTEIN YTCQ"/>
    <property type="match status" value="1"/>
</dbReference>
<dbReference type="PROSITE" id="PS51257">
    <property type="entry name" value="PROKAR_LIPOPROTEIN"/>
    <property type="match status" value="1"/>
</dbReference>
<dbReference type="OrthoDB" id="9782846at2"/>
<gene>
    <name evidence="7" type="ORF">D7M11_24190</name>
</gene>
<keyword evidence="4" id="KW-0564">Palmitate</keyword>
<evidence type="ECO:0000256" key="4">
    <source>
        <dbReference type="ARBA" id="ARBA00023139"/>
    </source>
</evidence>
<sequence>MKAYKKITMAALAAVIGASLAGCGKSGGESVGSAGSGSADKTKEEAKQPIELVFYGGQSNWTDEMFWTLYGNAIKAKFPHITPKFISNQNVKLNQLITAGETIDLMLVTSTGTPAYILNYKLQTDISDTLKEIKFDLNRFDPSLINLQRDIAKGGIYALPVFTQFPMLFYNRSLFDKFGVTYPKDGMTWDEAYDLSVKMSRTDGGVKYYGFGTNLQFQMKTSQLPITLVDPTTNKARTDGKIKQVFDNFSRFFTIPDYVATVAMAKGTATEAMFLKDQTLAMWSMYSNVSRRLPDTEVVNWDVAAQPTYAEAKGVAPAFDPYYLYVTSTSKHKKQAVEVSAFLTSVENQMEIAKEGFTTVIRDKAVQDVFGSNNKNYKGKNIKAFFPEKVAAASPYSSYYTQADPVMLEKFSDVVTGKKDVNTALREFEEEANKKIEDQIRTEK</sequence>
<dbReference type="InterPro" id="IPR050490">
    <property type="entry name" value="Bact_solute-bd_prot1"/>
</dbReference>
<keyword evidence="2 6" id="KW-0732">Signal</keyword>
<keyword evidence="8" id="KW-1185">Reference proteome</keyword>
<evidence type="ECO:0000313" key="8">
    <source>
        <dbReference type="Proteomes" id="UP000282311"/>
    </source>
</evidence>
<keyword evidence="3" id="KW-0472">Membrane</keyword>
<keyword evidence="5" id="KW-0449">Lipoprotein</keyword>
<evidence type="ECO:0000256" key="3">
    <source>
        <dbReference type="ARBA" id="ARBA00023136"/>
    </source>
</evidence>
<reference evidence="7 8" key="1">
    <citation type="journal article" date="2007" name="Int. J. Syst. Evol. Microbiol.">
        <title>Paenibacillus ginsengarvi sp. nov., isolated from soil from ginseng cultivation.</title>
        <authorList>
            <person name="Yoon M.H."/>
            <person name="Ten L.N."/>
            <person name="Im W.T."/>
        </authorList>
    </citation>
    <scope>NUCLEOTIDE SEQUENCE [LARGE SCALE GENOMIC DNA]</scope>
    <source>
        <strain evidence="7 8">KCTC 13059</strain>
    </source>
</reference>
<comment type="caution">
    <text evidence="7">The sequence shown here is derived from an EMBL/GenBank/DDBJ whole genome shotgun (WGS) entry which is preliminary data.</text>
</comment>
<dbReference type="Proteomes" id="UP000282311">
    <property type="component" value="Unassembled WGS sequence"/>
</dbReference>
<dbReference type="Gene3D" id="3.40.190.10">
    <property type="entry name" value="Periplasmic binding protein-like II"/>
    <property type="match status" value="1"/>
</dbReference>
<proteinExistence type="predicted"/>
<feature type="signal peptide" evidence="6">
    <location>
        <begin position="1"/>
        <end position="21"/>
    </location>
</feature>
<name>A0A3B0BXS2_9BACL</name>
<dbReference type="InterPro" id="IPR006059">
    <property type="entry name" value="SBP"/>
</dbReference>
<accession>A0A3B0BXS2</accession>
<organism evidence="7 8">
    <name type="scientific">Paenibacillus ginsengarvi</name>
    <dbReference type="NCBI Taxonomy" id="400777"/>
    <lineage>
        <taxon>Bacteria</taxon>
        <taxon>Bacillati</taxon>
        <taxon>Bacillota</taxon>
        <taxon>Bacilli</taxon>
        <taxon>Bacillales</taxon>
        <taxon>Paenibacillaceae</taxon>
        <taxon>Paenibacillus</taxon>
    </lineage>
</organism>